<accession>A0A0S2F4S7</accession>
<dbReference type="RefSeq" id="WP_148649570.1">
    <property type="nucleotide sequence ID" value="NZ_CP011129.1"/>
</dbReference>
<keyword evidence="2" id="KW-1185">Reference proteome</keyword>
<sequence>MRFAEQGNPAAQRALSDRYSDCSAYSLSPARFKANVEATAKMASLPKATVDRVTAIADTLCADVDGGQPIPHEAVNLWLEQSAKNGDLIAKVKLAAKAPAKLKPTDANQLIADVIASGDPNALLELASLTGRLDDSGIDPRYRGYVGGGPNDEYAWAIAACRKGAACGADSRIMKLVCINTMRCSYNNYEQFVLTEMIPQGGKKRAEQIAKALEQNFIN</sequence>
<evidence type="ECO:0000313" key="1">
    <source>
        <dbReference type="EMBL" id="ALN78547.1"/>
    </source>
</evidence>
<dbReference type="Proteomes" id="UP000060787">
    <property type="component" value="Chromosome"/>
</dbReference>
<reference evidence="1 2" key="1">
    <citation type="journal article" date="2015" name="BMC Genomics">
        <title>Comparative genomics and metabolic profiling of the genus Lysobacter.</title>
        <authorList>
            <person name="de Bruijn I."/>
            <person name="Cheng X."/>
            <person name="de Jager V."/>
            <person name="Exposito R.G."/>
            <person name="Watrous J."/>
            <person name="Patel N."/>
            <person name="Postma J."/>
            <person name="Dorrestein P.C."/>
            <person name="Kobayashi D."/>
            <person name="Raaijmakers J.M."/>
        </authorList>
    </citation>
    <scope>NUCLEOTIDE SEQUENCE [LARGE SCALE GENOMIC DNA]</scope>
    <source>
        <strain evidence="1 2">76</strain>
    </source>
</reference>
<dbReference type="KEGG" id="lab:LA76x_0386"/>
<dbReference type="AlphaFoldDB" id="A0A0S2F4S7"/>
<protein>
    <submittedName>
        <fullName evidence="1">Uncharacterized protein</fullName>
    </submittedName>
</protein>
<dbReference type="EMBL" id="CP011129">
    <property type="protein sequence ID" value="ALN78547.1"/>
    <property type="molecule type" value="Genomic_DNA"/>
</dbReference>
<organism evidence="1 2">
    <name type="scientific">Lysobacter antibioticus</name>
    <dbReference type="NCBI Taxonomy" id="84531"/>
    <lineage>
        <taxon>Bacteria</taxon>
        <taxon>Pseudomonadati</taxon>
        <taxon>Pseudomonadota</taxon>
        <taxon>Gammaproteobacteria</taxon>
        <taxon>Lysobacterales</taxon>
        <taxon>Lysobacteraceae</taxon>
        <taxon>Lysobacter</taxon>
    </lineage>
</organism>
<name>A0A0S2F4S7_LYSAN</name>
<gene>
    <name evidence="1" type="ORF">LA76x_0386</name>
</gene>
<proteinExistence type="predicted"/>
<dbReference type="PATRIC" id="fig|84531.8.peg.395"/>
<evidence type="ECO:0000313" key="2">
    <source>
        <dbReference type="Proteomes" id="UP000060787"/>
    </source>
</evidence>